<dbReference type="GeneID" id="72009957"/>
<accession>A0ABQ8KF43</accession>
<feature type="compositionally biased region" description="Basic residues" evidence="1">
    <location>
        <begin position="388"/>
        <end position="403"/>
    </location>
</feature>
<dbReference type="Proteomes" id="UP000814176">
    <property type="component" value="Unassembled WGS sequence"/>
</dbReference>
<keyword evidence="2" id="KW-0732">Signal</keyword>
<feature type="region of interest" description="Disordered" evidence="1">
    <location>
        <begin position="230"/>
        <end position="264"/>
    </location>
</feature>
<protein>
    <submittedName>
        <fullName evidence="3">Uncharacterized protein</fullName>
    </submittedName>
</protein>
<feature type="compositionally biased region" description="Polar residues" evidence="1">
    <location>
        <begin position="231"/>
        <end position="264"/>
    </location>
</feature>
<gene>
    <name evidence="3" type="ORF">C8Q71DRAFT_96827</name>
</gene>
<evidence type="ECO:0000256" key="1">
    <source>
        <dbReference type="SAM" id="MobiDB-lite"/>
    </source>
</evidence>
<feature type="signal peptide" evidence="2">
    <location>
        <begin position="1"/>
        <end position="20"/>
    </location>
</feature>
<proteinExistence type="predicted"/>
<feature type="region of interest" description="Disordered" evidence="1">
    <location>
        <begin position="375"/>
        <end position="415"/>
    </location>
</feature>
<dbReference type="EMBL" id="JADCUA010000012">
    <property type="protein sequence ID" value="KAH9835800.1"/>
    <property type="molecule type" value="Genomic_DNA"/>
</dbReference>
<comment type="caution">
    <text evidence="3">The sequence shown here is derived from an EMBL/GenBank/DDBJ whole genome shotgun (WGS) entry which is preliminary data.</text>
</comment>
<feature type="region of interest" description="Disordered" evidence="1">
    <location>
        <begin position="147"/>
        <end position="168"/>
    </location>
</feature>
<dbReference type="RefSeq" id="XP_047778177.1">
    <property type="nucleotide sequence ID" value="XM_047929225.1"/>
</dbReference>
<feature type="chain" id="PRO_5045475121" evidence="2">
    <location>
        <begin position="21"/>
        <end position="613"/>
    </location>
</feature>
<evidence type="ECO:0000313" key="4">
    <source>
        <dbReference type="Proteomes" id="UP000814176"/>
    </source>
</evidence>
<sequence>MALVLLSLSYALYLSLPVSALPVAVPSPAESTLNCFPLAFSPLVILVVLKLGYLRYRRTQSINATPHAGPGCSSGVNLRIGTFRLYVKFVQTTYLVGFLGSPAWETRAQPNVDDPARIRCLRRCTTSCTPSPILYSRMLGGSSRTVRSTASLQRHQPRCVTTPREGNPKCTSVHPSCPACVPAMPLPSIPSPVYLSSRRGSGSLRLQSPSLMQAMEPVLSAMALDPKVSTVAGSTGHHTSSALDSVSSTRPAGVSQDSSVHRPTSAKTILDPDFKVSTGSTDSVSVSVYDYASVAVPPPVHDASSRLLPRNTTTEEGGCTGTSRVPYADQVFVHGWSLKTCEPIVSDEPAMHAPVPLTPTTRPLNGMAETRNLSLSTDSLSPTGVLAGRRRTARPKALQKRRSCSPQLGPSPLRNSFMLEPTASLSILESSRPGSSVVSVCPSWELDDLLVDGQLDVNAVSVALGLGLSMASNEAIGDYGPESVELNVFSPSHNNASEGFLTTTDTWERAHEPSSTTPQVHIPGEQLFAIPEEAEDALSVNMSMRGSLHSQSTGIRLSEIDADFLAELTTASTSMGLLGKTHQPQDCRDEIVWEDEQRWRDTVDSSGSIGQDP</sequence>
<reference evidence="3 4" key="1">
    <citation type="journal article" date="2021" name="Environ. Microbiol.">
        <title>Gene family expansions and transcriptome signatures uncover fungal adaptations to wood decay.</title>
        <authorList>
            <person name="Hage H."/>
            <person name="Miyauchi S."/>
            <person name="Viragh M."/>
            <person name="Drula E."/>
            <person name="Min B."/>
            <person name="Chaduli D."/>
            <person name="Navarro D."/>
            <person name="Favel A."/>
            <person name="Norest M."/>
            <person name="Lesage-Meessen L."/>
            <person name="Balint B."/>
            <person name="Merenyi Z."/>
            <person name="de Eugenio L."/>
            <person name="Morin E."/>
            <person name="Martinez A.T."/>
            <person name="Baldrian P."/>
            <person name="Stursova M."/>
            <person name="Martinez M.J."/>
            <person name="Novotny C."/>
            <person name="Magnuson J.K."/>
            <person name="Spatafora J.W."/>
            <person name="Maurice S."/>
            <person name="Pangilinan J."/>
            <person name="Andreopoulos W."/>
            <person name="LaButti K."/>
            <person name="Hundley H."/>
            <person name="Na H."/>
            <person name="Kuo A."/>
            <person name="Barry K."/>
            <person name="Lipzen A."/>
            <person name="Henrissat B."/>
            <person name="Riley R."/>
            <person name="Ahrendt S."/>
            <person name="Nagy L.G."/>
            <person name="Grigoriev I.V."/>
            <person name="Martin F."/>
            <person name="Rosso M.N."/>
        </authorList>
    </citation>
    <scope>NUCLEOTIDE SEQUENCE [LARGE SCALE GENOMIC DNA]</scope>
    <source>
        <strain evidence="3 4">CIRM-BRFM 1785</strain>
    </source>
</reference>
<evidence type="ECO:0000256" key="2">
    <source>
        <dbReference type="SAM" id="SignalP"/>
    </source>
</evidence>
<evidence type="ECO:0000313" key="3">
    <source>
        <dbReference type="EMBL" id="KAH9835800.1"/>
    </source>
</evidence>
<name>A0ABQ8KF43_9APHY</name>
<keyword evidence="4" id="KW-1185">Reference proteome</keyword>
<organism evidence="3 4">
    <name type="scientific">Rhodofomes roseus</name>
    <dbReference type="NCBI Taxonomy" id="34475"/>
    <lineage>
        <taxon>Eukaryota</taxon>
        <taxon>Fungi</taxon>
        <taxon>Dikarya</taxon>
        <taxon>Basidiomycota</taxon>
        <taxon>Agaricomycotina</taxon>
        <taxon>Agaricomycetes</taxon>
        <taxon>Polyporales</taxon>
        <taxon>Rhodofomes</taxon>
    </lineage>
</organism>